<dbReference type="Proteomes" id="UP000035762">
    <property type="component" value="Unassembled WGS sequence"/>
</dbReference>
<accession>A0A090MK06</accession>
<organism evidence="2 3">
    <name type="scientific">Afipia felis</name>
    <name type="common">Cat scratch disease bacillus</name>
    <dbReference type="NCBI Taxonomy" id="1035"/>
    <lineage>
        <taxon>Bacteria</taxon>
        <taxon>Pseudomonadati</taxon>
        <taxon>Pseudomonadota</taxon>
        <taxon>Alphaproteobacteria</taxon>
        <taxon>Hyphomicrobiales</taxon>
        <taxon>Nitrobacteraceae</taxon>
        <taxon>Afipia</taxon>
    </lineage>
</organism>
<evidence type="ECO:0000256" key="1">
    <source>
        <dbReference type="SAM" id="SignalP"/>
    </source>
</evidence>
<dbReference type="EMBL" id="CCAZ020000001">
    <property type="protein sequence ID" value="CEG07786.1"/>
    <property type="molecule type" value="Genomic_DNA"/>
</dbReference>
<comment type="caution">
    <text evidence="2">The sequence shown here is derived from an EMBL/GenBank/DDBJ whole genome shotgun (WGS) entry which is preliminary data.</text>
</comment>
<feature type="chain" id="PRO_5001860654" evidence="1">
    <location>
        <begin position="25"/>
        <end position="330"/>
    </location>
</feature>
<keyword evidence="3" id="KW-1185">Reference proteome</keyword>
<dbReference type="SUPFAM" id="SSF109604">
    <property type="entry name" value="HD-domain/PDEase-like"/>
    <property type="match status" value="1"/>
</dbReference>
<evidence type="ECO:0000313" key="2">
    <source>
        <dbReference type="EMBL" id="CEG07786.1"/>
    </source>
</evidence>
<dbReference type="Gene3D" id="1.10.3210.10">
    <property type="entry name" value="Hypothetical protein af1432"/>
    <property type="match status" value="1"/>
</dbReference>
<proteinExistence type="predicted"/>
<dbReference type="RefSeq" id="WP_048756925.1">
    <property type="nucleotide sequence ID" value="NZ_CCAZ020000001.1"/>
</dbReference>
<sequence length="330" mass="36884">MFNRHSGMIATLAFSLIAIQPAFAASQDKYDLPEPFLSMEKNYLKEAPDLQKVMDVMIATEERQVKDPTQDILHNRLCAAFVYKMANDQKMPAADKRLALAGDILHNIAKEEKESVLTNPDQLSKARDMVARLRKAGFLKNSPNFWNDESVLTNPKIGNNHALIHNITGAVMAGDLLRQVGGYSDKEIETIEAAVVEHSTGYWYFRASIDKAAGKKGAWETVYPEPENDIAKFTHDADLISQFVPESVVPDGSKWRGLAKKRWGAKTPQEEGHIVYYVFQRLFDEAKTPSGKEMARERWNEIAPALIKLMGLKEGDDPIKVLGVPSVLAS</sequence>
<gene>
    <name evidence="2" type="ORF">BN961_01189</name>
</gene>
<dbReference type="AlphaFoldDB" id="A0A090MK06"/>
<dbReference type="GO" id="GO:0016787">
    <property type="term" value="F:hydrolase activity"/>
    <property type="evidence" value="ECO:0007669"/>
    <property type="project" value="UniProtKB-KW"/>
</dbReference>
<evidence type="ECO:0000313" key="3">
    <source>
        <dbReference type="Proteomes" id="UP000035762"/>
    </source>
</evidence>
<protein>
    <submittedName>
        <fullName evidence="2">HD superfamily hydrolase</fullName>
    </submittedName>
</protein>
<keyword evidence="2" id="KW-0378">Hydrolase</keyword>
<feature type="signal peptide" evidence="1">
    <location>
        <begin position="1"/>
        <end position="24"/>
    </location>
</feature>
<reference evidence="2 3" key="1">
    <citation type="journal article" date="2014" name="Genome Announc.">
        <title>Genome Sequence of Afipia felis Strain 76713, Isolated in Hospital Water Using an Amoeba Co-Culture Procedure.</title>
        <authorList>
            <person name="Benamar S."/>
            <person name="La Scola B."/>
            <person name="Croce O."/>
        </authorList>
    </citation>
    <scope>NUCLEOTIDE SEQUENCE [LARGE SCALE GENOMIC DNA]</scope>
    <source>
        <strain evidence="2 3">76713</strain>
    </source>
</reference>
<dbReference type="OrthoDB" id="8265819at2"/>
<keyword evidence="1" id="KW-0732">Signal</keyword>
<name>A0A090MK06_AFIFE</name>